<reference evidence="3" key="1">
    <citation type="submission" date="2021-02" db="EMBL/GenBank/DDBJ databases">
        <authorList>
            <person name="Nowell W R."/>
        </authorList>
    </citation>
    <scope>NUCLEOTIDE SEQUENCE</scope>
</reference>
<dbReference type="InterPro" id="IPR003598">
    <property type="entry name" value="Ig_sub2"/>
</dbReference>
<dbReference type="InterPro" id="IPR007110">
    <property type="entry name" value="Ig-like_dom"/>
</dbReference>
<protein>
    <recommendedName>
        <fullName evidence="1">Ig-like domain-containing protein</fullName>
    </recommendedName>
</protein>
<dbReference type="EMBL" id="CAJOBF010000606">
    <property type="protein sequence ID" value="CAF3842878.1"/>
    <property type="molecule type" value="Genomic_DNA"/>
</dbReference>
<dbReference type="PROSITE" id="PS50835">
    <property type="entry name" value="IG_LIKE"/>
    <property type="match status" value="1"/>
</dbReference>
<dbReference type="Pfam" id="PF13927">
    <property type="entry name" value="Ig_3"/>
    <property type="match status" value="1"/>
</dbReference>
<organism evidence="3 4">
    <name type="scientific">Rotaria magnacalcarata</name>
    <dbReference type="NCBI Taxonomy" id="392030"/>
    <lineage>
        <taxon>Eukaryota</taxon>
        <taxon>Metazoa</taxon>
        <taxon>Spiralia</taxon>
        <taxon>Gnathifera</taxon>
        <taxon>Rotifera</taxon>
        <taxon>Eurotatoria</taxon>
        <taxon>Bdelloidea</taxon>
        <taxon>Philodinida</taxon>
        <taxon>Philodinidae</taxon>
        <taxon>Rotaria</taxon>
    </lineage>
</organism>
<accession>A0A819FVK2</accession>
<dbReference type="InterPro" id="IPR013783">
    <property type="entry name" value="Ig-like_fold"/>
</dbReference>
<dbReference type="Proteomes" id="UP000663866">
    <property type="component" value="Unassembled WGS sequence"/>
</dbReference>
<dbReference type="SMART" id="SM00408">
    <property type="entry name" value="IGc2"/>
    <property type="match status" value="1"/>
</dbReference>
<dbReference type="EMBL" id="CAJOBG010000919">
    <property type="protein sequence ID" value="CAF3873542.1"/>
    <property type="molecule type" value="Genomic_DNA"/>
</dbReference>
<evidence type="ECO:0000313" key="2">
    <source>
        <dbReference type="EMBL" id="CAF3842878.1"/>
    </source>
</evidence>
<dbReference type="Gene3D" id="2.60.40.10">
    <property type="entry name" value="Immunoglobulins"/>
    <property type="match status" value="1"/>
</dbReference>
<dbReference type="Proteomes" id="UP000663842">
    <property type="component" value="Unassembled WGS sequence"/>
</dbReference>
<dbReference type="AlphaFoldDB" id="A0A819FVK2"/>
<evidence type="ECO:0000313" key="3">
    <source>
        <dbReference type="EMBL" id="CAF3873542.1"/>
    </source>
</evidence>
<keyword evidence="4" id="KW-1185">Reference proteome</keyword>
<feature type="domain" description="Ig-like" evidence="1">
    <location>
        <begin position="15"/>
        <end position="109"/>
    </location>
</feature>
<evidence type="ECO:0000313" key="4">
    <source>
        <dbReference type="Proteomes" id="UP000663866"/>
    </source>
</evidence>
<proteinExistence type="predicted"/>
<dbReference type="SMART" id="SM00409">
    <property type="entry name" value="IG"/>
    <property type="match status" value="1"/>
</dbReference>
<dbReference type="InterPro" id="IPR036179">
    <property type="entry name" value="Ig-like_dom_sf"/>
</dbReference>
<dbReference type="InterPro" id="IPR003599">
    <property type="entry name" value="Ig_sub"/>
</dbReference>
<name>A0A819FVK2_9BILA</name>
<sequence>MNFVFVKLKKAIVAPSIRAQSTLIHSNIGKSIHLRCSASAPYDTLLYWRRIDNHNISNQSPRFRQQQNTHGQFLHTTLYIKDVERTDFGLYACYAESKAGHSKAVIELKEHHRLTTTIHTSTVPEVLDSKQYRITLTPTTTITTTTTTTTTTTIRAQLLKRNKNNRFDLLIDFIQQAHLGRMSLITLMKNLPDKILPIIPEIIYDENSRYLKLKDDNLIRNNLQEKSIKYIERDNESINDVIQQRPLTVSPSPEQQMTTLSIKERYECIANEFKLSSFDIEIQYKLALKNRIEIPPILMHRIIIDAMRILRIMIDELNQDREKNDGKFQRITTRLNDLEAYNKLFKQHCS</sequence>
<comment type="caution">
    <text evidence="3">The sequence shown here is derived from an EMBL/GenBank/DDBJ whole genome shotgun (WGS) entry which is preliminary data.</text>
</comment>
<dbReference type="SUPFAM" id="SSF48726">
    <property type="entry name" value="Immunoglobulin"/>
    <property type="match status" value="1"/>
</dbReference>
<evidence type="ECO:0000259" key="1">
    <source>
        <dbReference type="PROSITE" id="PS50835"/>
    </source>
</evidence>
<gene>
    <name evidence="3" type="ORF">OVN521_LOCUS8063</name>
    <name evidence="2" type="ORF">UXM345_LOCUS7339</name>
</gene>